<name>A0AA47MW36_MERPO</name>
<sequence>MWKFSTPALLRESKTFFLESWWVAEGLSWVRASRSCFSLEKKVRELGSRVILRIQPPHSATLPLRARWKLTQGRGRSRNATLTSPLHVLHGAELPEAVPQRAEWRMKGDTERLQEAQNRVLQEVQNRTLQEVQSRALLEAQSQALQEAQNRTLQEVQSRALLEAQSQALQEAQNRTLQEVQSRALLEAQSRALQEAQNRTLQEVQSRALLEAQSRALQAEIAVLRGLHQQRESTMEFKGRMRDALLSLSGKLRAEETVSTMRAEVEEMEEDVKRQTQMSGISLTSCTVKTLQKNDRGVVQQYSLAGRCLDLHFQVDFQLSEAQSKTITAMDIVLDTDDISAQHISSFVSRAEEHCDLLQFFRMLQSFSERCEERGRTFQHFQVPPVITFALVWSF</sequence>
<dbReference type="InterPro" id="IPR027801">
    <property type="entry name" value="CENP-P"/>
</dbReference>
<dbReference type="Proteomes" id="UP001174136">
    <property type="component" value="Unassembled WGS sequence"/>
</dbReference>
<reference evidence="2" key="1">
    <citation type="journal article" date="2023" name="Front. Mar. Sci.">
        <title>A new Merluccius polli reference genome to investigate the effects of global change in West African waters.</title>
        <authorList>
            <person name="Mateo J.L."/>
            <person name="Blanco-Fernandez C."/>
            <person name="Garcia-Vazquez E."/>
            <person name="Machado-Schiaffino G."/>
        </authorList>
    </citation>
    <scope>NUCLEOTIDE SEQUENCE</scope>
    <source>
        <strain evidence="2">C29</strain>
        <tissue evidence="2">Fin</tissue>
    </source>
</reference>
<dbReference type="GO" id="GO:0034080">
    <property type="term" value="P:CENP-A containing chromatin assembly"/>
    <property type="evidence" value="ECO:0007669"/>
    <property type="project" value="InterPro"/>
</dbReference>
<dbReference type="GO" id="GO:0005634">
    <property type="term" value="C:nucleus"/>
    <property type="evidence" value="ECO:0007669"/>
    <property type="project" value="TreeGrafter"/>
</dbReference>
<organism evidence="2 3">
    <name type="scientific">Merluccius polli</name>
    <name type="common">Benguela hake</name>
    <name type="synonym">Merluccius cadenati</name>
    <dbReference type="NCBI Taxonomy" id="89951"/>
    <lineage>
        <taxon>Eukaryota</taxon>
        <taxon>Metazoa</taxon>
        <taxon>Chordata</taxon>
        <taxon>Craniata</taxon>
        <taxon>Vertebrata</taxon>
        <taxon>Euteleostomi</taxon>
        <taxon>Actinopterygii</taxon>
        <taxon>Neopterygii</taxon>
        <taxon>Teleostei</taxon>
        <taxon>Neoteleostei</taxon>
        <taxon>Acanthomorphata</taxon>
        <taxon>Zeiogadaria</taxon>
        <taxon>Gadariae</taxon>
        <taxon>Gadiformes</taxon>
        <taxon>Gadoidei</taxon>
        <taxon>Merlucciidae</taxon>
        <taxon>Merluccius</taxon>
    </lineage>
</organism>
<accession>A0AA47MW36</accession>
<dbReference type="PANTHER" id="PTHR28577:SF1">
    <property type="entry name" value="CENTROMERE PROTEIN P"/>
    <property type="match status" value="1"/>
</dbReference>
<evidence type="ECO:0000256" key="1">
    <source>
        <dbReference type="SAM" id="Coils"/>
    </source>
</evidence>
<gene>
    <name evidence="2" type="primary">cenpp</name>
    <name evidence="2" type="ORF">N1851_013360</name>
</gene>
<dbReference type="GO" id="GO:0000775">
    <property type="term" value="C:chromosome, centromeric region"/>
    <property type="evidence" value="ECO:0007669"/>
    <property type="project" value="InterPro"/>
</dbReference>
<protein>
    <submittedName>
        <fullName evidence="2">Centromere protein P</fullName>
    </submittedName>
</protein>
<dbReference type="EMBL" id="JAOPHQ010002331">
    <property type="protein sequence ID" value="KAK0147225.1"/>
    <property type="molecule type" value="Genomic_DNA"/>
</dbReference>
<dbReference type="AlphaFoldDB" id="A0AA47MW36"/>
<evidence type="ECO:0000313" key="3">
    <source>
        <dbReference type="Proteomes" id="UP001174136"/>
    </source>
</evidence>
<comment type="caution">
    <text evidence="2">The sequence shown here is derived from an EMBL/GenBank/DDBJ whole genome shotgun (WGS) entry which is preliminary data.</text>
</comment>
<dbReference type="Pfam" id="PF13096">
    <property type="entry name" value="CENP-P"/>
    <property type="match status" value="1"/>
</dbReference>
<evidence type="ECO:0000313" key="2">
    <source>
        <dbReference type="EMBL" id="KAK0147225.1"/>
    </source>
</evidence>
<proteinExistence type="predicted"/>
<keyword evidence="1" id="KW-0175">Coiled coil</keyword>
<keyword evidence="3" id="KW-1185">Reference proteome</keyword>
<feature type="coiled-coil region" evidence="1">
    <location>
        <begin position="251"/>
        <end position="278"/>
    </location>
</feature>
<dbReference type="PANTHER" id="PTHR28577">
    <property type="entry name" value="CENTROMERE PROTEIN P"/>
    <property type="match status" value="1"/>
</dbReference>